<dbReference type="Proteomes" id="UP000287651">
    <property type="component" value="Unassembled WGS sequence"/>
</dbReference>
<dbReference type="AlphaFoldDB" id="A0A427AWT3"/>
<feature type="region of interest" description="Disordered" evidence="1">
    <location>
        <begin position="69"/>
        <end position="121"/>
    </location>
</feature>
<protein>
    <submittedName>
        <fullName evidence="2">Uncharacterized protein</fullName>
    </submittedName>
</protein>
<name>A0A427AWT3_ENSVE</name>
<feature type="compositionally biased region" description="Basic residues" evidence="1">
    <location>
        <begin position="70"/>
        <end position="83"/>
    </location>
</feature>
<proteinExistence type="predicted"/>
<evidence type="ECO:0000313" key="3">
    <source>
        <dbReference type="Proteomes" id="UP000287651"/>
    </source>
</evidence>
<evidence type="ECO:0000313" key="2">
    <source>
        <dbReference type="EMBL" id="RRT80681.1"/>
    </source>
</evidence>
<feature type="compositionally biased region" description="Low complexity" evidence="1">
    <location>
        <begin position="96"/>
        <end position="109"/>
    </location>
</feature>
<sequence length="121" mass="14531">MESSILHVPHNCIVKVQTKFNFSRDLFINPYEHRSYHISYWFWHLKARSTVSSNTTRYGRYISVTNRPRYQLRKKREKKREKREKREEEGDPGDPTPLSLDDPNPSSPSFAEMLLPPRLRR</sequence>
<gene>
    <name evidence="2" type="ORF">B296_00022068</name>
</gene>
<organism evidence="2 3">
    <name type="scientific">Ensete ventricosum</name>
    <name type="common">Abyssinian banana</name>
    <name type="synonym">Musa ensete</name>
    <dbReference type="NCBI Taxonomy" id="4639"/>
    <lineage>
        <taxon>Eukaryota</taxon>
        <taxon>Viridiplantae</taxon>
        <taxon>Streptophyta</taxon>
        <taxon>Embryophyta</taxon>
        <taxon>Tracheophyta</taxon>
        <taxon>Spermatophyta</taxon>
        <taxon>Magnoliopsida</taxon>
        <taxon>Liliopsida</taxon>
        <taxon>Zingiberales</taxon>
        <taxon>Musaceae</taxon>
        <taxon>Ensete</taxon>
    </lineage>
</organism>
<dbReference type="EMBL" id="AMZH03001087">
    <property type="protein sequence ID" value="RRT80681.1"/>
    <property type="molecule type" value="Genomic_DNA"/>
</dbReference>
<accession>A0A427AWT3</accession>
<evidence type="ECO:0000256" key="1">
    <source>
        <dbReference type="SAM" id="MobiDB-lite"/>
    </source>
</evidence>
<reference evidence="2 3" key="1">
    <citation type="journal article" date="2014" name="Agronomy (Basel)">
        <title>A Draft Genome Sequence for Ensete ventricosum, the Drought-Tolerant Tree Against Hunger.</title>
        <authorList>
            <person name="Harrison J."/>
            <person name="Moore K.A."/>
            <person name="Paszkiewicz K."/>
            <person name="Jones T."/>
            <person name="Grant M."/>
            <person name="Ambacheew D."/>
            <person name="Muzemil S."/>
            <person name="Studholme D.J."/>
        </authorList>
    </citation>
    <scope>NUCLEOTIDE SEQUENCE [LARGE SCALE GENOMIC DNA]</scope>
</reference>
<comment type="caution">
    <text evidence="2">The sequence shown here is derived from an EMBL/GenBank/DDBJ whole genome shotgun (WGS) entry which is preliminary data.</text>
</comment>